<evidence type="ECO:0000256" key="4">
    <source>
        <dbReference type="ARBA" id="ARBA00023242"/>
    </source>
</evidence>
<dbReference type="InterPro" id="IPR016024">
    <property type="entry name" value="ARM-type_fold"/>
</dbReference>
<name>A0A4S4LJH8_9AGAM</name>
<evidence type="ECO:0000259" key="6">
    <source>
        <dbReference type="Pfam" id="PF08167"/>
    </source>
</evidence>
<dbReference type="OrthoDB" id="20900at2759"/>
<feature type="domain" description="Pre-rRNA-processing protein RIX1 N-terminal" evidence="6">
    <location>
        <begin position="8"/>
        <end position="190"/>
    </location>
</feature>
<proteinExistence type="inferred from homology"/>
<evidence type="ECO:0000256" key="1">
    <source>
        <dbReference type="ARBA" id="ARBA00004123"/>
    </source>
</evidence>
<sequence>MTADYLQTLLQYHLANDAAAVRNLPSTLSVLSSQNFEGSSHLTKWTSRVNALIHSREQGARWAGIVLALQTSRLSRNTMLTSAQAWVTIVLPMLSKTESTLILKAGIRLLSYIFTTTVNLAEFQRHVVTPNVPKLSSALISLIEKQAEGELKVLCLETLSIIVPSYPTLHRSLIAALSTLSLSFLNGSPTAPTPSSIVESASKLHACLHTIGGKVGGAALWRKGVDDAIAFCSTAVNALRTTYIADDQRLPSHADPLIFISLNLDRLRCGVALLCHLLRATVSRPVSVPVKSLVDLCVELIKVSEKSIQPHDFDPLLREMEASAVTSILELGCRLTSCLSRCVQHSLAPHFNRIFFIVAYQLEQPTHPSQRLPFVKILPSLIGPCLPPSDPLIAGRVVKAILPSVAALLSQKASGGEPASAVDNGGKNGKKRARGYEGDELFNVGRSLLCESSVEGEIILATLHALPYLLRIPNLPGYLHSISSRLLLSLLILLPKLPASSVSQDSKLKDDIVYRVKDACIETSSGSSGMLCKSLPLIIDSVMNVESIYNNTEIGSNRNPLFIDLMLHPRIPPLLRPLPSLDAVALTSSDEGTDEQATRIKLGLHNMNDSMELKTTGPSPLISVQQPANAAPIEIFTHTQAQVEQSVVLPDVPVNDAAMSSLAQVTAHTSAPPQMHPDSCSSNALKIDQAGLSGGGHEEEPADRLAPHLIQMKSRPSHHPEPVRMVPDDEDEEDFEMPVINMESDTESEAE</sequence>
<dbReference type="Proteomes" id="UP000308199">
    <property type="component" value="Unassembled WGS sequence"/>
</dbReference>
<gene>
    <name evidence="7" type="ORF">EW145_g134</name>
</gene>
<dbReference type="GO" id="GO:0005634">
    <property type="term" value="C:nucleus"/>
    <property type="evidence" value="ECO:0007669"/>
    <property type="project" value="UniProtKB-SubCell"/>
</dbReference>
<dbReference type="PANTHER" id="PTHR34105">
    <property type="entry name" value="PROLINE-, GLUTAMIC ACID- AND LEUCINE-RICH PROTEIN 1"/>
    <property type="match status" value="1"/>
</dbReference>
<comment type="subcellular location">
    <subcellularLocation>
        <location evidence="1">Nucleus</location>
    </subcellularLocation>
</comment>
<evidence type="ECO:0000256" key="3">
    <source>
        <dbReference type="ARBA" id="ARBA00021502"/>
    </source>
</evidence>
<dbReference type="SUPFAM" id="SSF48371">
    <property type="entry name" value="ARM repeat"/>
    <property type="match status" value="1"/>
</dbReference>
<keyword evidence="4" id="KW-0539">Nucleus</keyword>
<dbReference type="AlphaFoldDB" id="A0A4S4LJH8"/>
<feature type="compositionally biased region" description="Basic and acidic residues" evidence="5">
    <location>
        <begin position="696"/>
        <end position="706"/>
    </location>
</feature>
<evidence type="ECO:0000256" key="2">
    <source>
        <dbReference type="ARBA" id="ARBA00010511"/>
    </source>
</evidence>
<dbReference type="Pfam" id="PF08167">
    <property type="entry name" value="RIX1"/>
    <property type="match status" value="1"/>
</dbReference>
<comment type="similarity">
    <text evidence="2">Belongs to the RIX1/PELP1 family.</text>
</comment>
<dbReference type="GO" id="GO:0006364">
    <property type="term" value="P:rRNA processing"/>
    <property type="evidence" value="ECO:0007669"/>
    <property type="project" value="TreeGrafter"/>
</dbReference>
<dbReference type="PANTHER" id="PTHR34105:SF1">
    <property type="entry name" value="PROLINE-, GLUTAMIC ACID- AND LEUCINE-RICH PROTEIN 1"/>
    <property type="match status" value="1"/>
</dbReference>
<reference evidence="7 8" key="1">
    <citation type="submission" date="2019-02" db="EMBL/GenBank/DDBJ databases">
        <title>Genome sequencing of the rare red list fungi Phellinidium pouzarii.</title>
        <authorList>
            <person name="Buettner E."/>
            <person name="Kellner H."/>
        </authorList>
    </citation>
    <scope>NUCLEOTIDE SEQUENCE [LARGE SCALE GENOMIC DNA]</scope>
    <source>
        <strain evidence="7 8">DSM 108285</strain>
    </source>
</reference>
<evidence type="ECO:0000313" key="7">
    <source>
        <dbReference type="EMBL" id="THH12214.1"/>
    </source>
</evidence>
<organism evidence="7 8">
    <name type="scientific">Phellinidium pouzarii</name>
    <dbReference type="NCBI Taxonomy" id="167371"/>
    <lineage>
        <taxon>Eukaryota</taxon>
        <taxon>Fungi</taxon>
        <taxon>Dikarya</taxon>
        <taxon>Basidiomycota</taxon>
        <taxon>Agaricomycotina</taxon>
        <taxon>Agaricomycetes</taxon>
        <taxon>Hymenochaetales</taxon>
        <taxon>Hymenochaetaceae</taxon>
        <taxon>Phellinidium</taxon>
    </lineage>
</organism>
<accession>A0A4S4LJH8</accession>
<comment type="caution">
    <text evidence="7">The sequence shown here is derived from an EMBL/GenBank/DDBJ whole genome shotgun (WGS) entry which is preliminary data.</text>
</comment>
<dbReference type="InterPro" id="IPR012583">
    <property type="entry name" value="RIX1_N"/>
</dbReference>
<evidence type="ECO:0000256" key="5">
    <source>
        <dbReference type="SAM" id="MobiDB-lite"/>
    </source>
</evidence>
<keyword evidence="8" id="KW-1185">Reference proteome</keyword>
<evidence type="ECO:0000313" key="8">
    <source>
        <dbReference type="Proteomes" id="UP000308199"/>
    </source>
</evidence>
<protein>
    <recommendedName>
        <fullName evidence="3">Pre-rRNA-processing protein RIX1</fullName>
    </recommendedName>
</protein>
<dbReference type="EMBL" id="SGPK01000002">
    <property type="protein sequence ID" value="THH12214.1"/>
    <property type="molecule type" value="Genomic_DNA"/>
</dbReference>
<feature type="region of interest" description="Disordered" evidence="5">
    <location>
        <begin position="665"/>
        <end position="751"/>
    </location>
</feature>